<dbReference type="InterPro" id="IPR029058">
    <property type="entry name" value="AB_hydrolase_fold"/>
</dbReference>
<dbReference type="Proteomes" id="UP001500618">
    <property type="component" value="Unassembled WGS sequence"/>
</dbReference>
<evidence type="ECO:0000313" key="2">
    <source>
        <dbReference type="EMBL" id="GAA1699768.1"/>
    </source>
</evidence>
<organism evidence="2 3">
    <name type="scientific">Fodinicola feengrottensis</name>
    <dbReference type="NCBI Taxonomy" id="435914"/>
    <lineage>
        <taxon>Bacteria</taxon>
        <taxon>Bacillati</taxon>
        <taxon>Actinomycetota</taxon>
        <taxon>Actinomycetes</taxon>
        <taxon>Mycobacteriales</taxon>
        <taxon>Fodinicola</taxon>
    </lineage>
</organism>
<dbReference type="InterPro" id="IPR000073">
    <property type="entry name" value="AB_hydrolase_1"/>
</dbReference>
<comment type="caution">
    <text evidence="2">The sequence shown here is derived from an EMBL/GenBank/DDBJ whole genome shotgun (WGS) entry which is preliminary data.</text>
</comment>
<name>A0ABN2I776_9ACTN</name>
<dbReference type="InterPro" id="IPR050471">
    <property type="entry name" value="AB_hydrolase"/>
</dbReference>
<evidence type="ECO:0000313" key="3">
    <source>
        <dbReference type="Proteomes" id="UP001500618"/>
    </source>
</evidence>
<sequence>MARAKANGIELEYETHGDAADPAMLLIMGLGGQLTTWPTEFCELLAARGFHVIRFDNRDSGLSTTFDDEPAPPIAELFARTATAPYPLSAMSDDAAGLLDALDIEKAHIAGASMGGMIAQQLVIDHPERVLSLVSIMSTTGDPSVGQARPDIAAVLAAPMPAAPTREAAIAGAVAMQRFIGSTGASEETLRAAASASYDRSHQPAGLARQLAAIVTAPDRTAALASVRVPTTIVHGEADPLVNISGGRATAAAIPGATFVGIPDMGHDLPPHAYPTIIDAIATNAAPRP</sequence>
<dbReference type="SUPFAM" id="SSF53474">
    <property type="entry name" value="alpha/beta-Hydrolases"/>
    <property type="match status" value="1"/>
</dbReference>
<dbReference type="GO" id="GO:0016787">
    <property type="term" value="F:hydrolase activity"/>
    <property type="evidence" value="ECO:0007669"/>
    <property type="project" value="UniProtKB-KW"/>
</dbReference>
<keyword evidence="3" id="KW-1185">Reference proteome</keyword>
<dbReference type="Pfam" id="PF00561">
    <property type="entry name" value="Abhydrolase_1"/>
    <property type="match status" value="1"/>
</dbReference>
<dbReference type="Gene3D" id="3.40.50.1820">
    <property type="entry name" value="alpha/beta hydrolase"/>
    <property type="match status" value="1"/>
</dbReference>
<gene>
    <name evidence="2" type="ORF">GCM10009765_56450</name>
</gene>
<dbReference type="RefSeq" id="WP_163573658.1">
    <property type="nucleotide sequence ID" value="NZ_BAAANY010000023.1"/>
</dbReference>
<dbReference type="PANTHER" id="PTHR43433">
    <property type="entry name" value="HYDROLASE, ALPHA/BETA FOLD FAMILY PROTEIN"/>
    <property type="match status" value="1"/>
</dbReference>
<protein>
    <submittedName>
        <fullName evidence="2">Alpha/beta hydrolase</fullName>
    </submittedName>
</protein>
<dbReference type="EMBL" id="BAAANY010000023">
    <property type="protein sequence ID" value="GAA1699768.1"/>
    <property type="molecule type" value="Genomic_DNA"/>
</dbReference>
<evidence type="ECO:0000259" key="1">
    <source>
        <dbReference type="Pfam" id="PF00561"/>
    </source>
</evidence>
<dbReference type="PANTHER" id="PTHR43433:SF5">
    <property type="entry name" value="AB HYDROLASE-1 DOMAIN-CONTAINING PROTEIN"/>
    <property type="match status" value="1"/>
</dbReference>
<reference evidence="2 3" key="1">
    <citation type="journal article" date="2019" name="Int. J. Syst. Evol. Microbiol.">
        <title>The Global Catalogue of Microorganisms (GCM) 10K type strain sequencing project: providing services to taxonomists for standard genome sequencing and annotation.</title>
        <authorList>
            <consortium name="The Broad Institute Genomics Platform"/>
            <consortium name="The Broad Institute Genome Sequencing Center for Infectious Disease"/>
            <person name="Wu L."/>
            <person name="Ma J."/>
        </authorList>
    </citation>
    <scope>NUCLEOTIDE SEQUENCE [LARGE SCALE GENOMIC DNA]</scope>
    <source>
        <strain evidence="2 3">JCM 14718</strain>
    </source>
</reference>
<proteinExistence type="predicted"/>
<feature type="domain" description="AB hydrolase-1" evidence="1">
    <location>
        <begin position="22"/>
        <end position="268"/>
    </location>
</feature>
<accession>A0ABN2I776</accession>
<keyword evidence="2" id="KW-0378">Hydrolase</keyword>